<proteinExistence type="predicted"/>
<dbReference type="OrthoDB" id="9800774at2"/>
<evidence type="ECO:0000259" key="1">
    <source>
        <dbReference type="Pfam" id="PF01636"/>
    </source>
</evidence>
<feature type="domain" description="Aminoglycoside phosphotransferase" evidence="1">
    <location>
        <begin position="20"/>
        <end position="223"/>
    </location>
</feature>
<dbReference type="PANTHER" id="PTHR21310">
    <property type="entry name" value="AMINOGLYCOSIDE PHOSPHOTRANSFERASE-RELATED-RELATED"/>
    <property type="match status" value="1"/>
</dbReference>
<dbReference type="InterPro" id="IPR002575">
    <property type="entry name" value="Aminoglycoside_PTrfase"/>
</dbReference>
<dbReference type="GO" id="GO:0016740">
    <property type="term" value="F:transferase activity"/>
    <property type="evidence" value="ECO:0007669"/>
    <property type="project" value="UniProtKB-KW"/>
</dbReference>
<dbReference type="InterPro" id="IPR051678">
    <property type="entry name" value="AGP_Transferase"/>
</dbReference>
<evidence type="ECO:0000313" key="2">
    <source>
        <dbReference type="EMBL" id="KAA9000329.1"/>
    </source>
</evidence>
<dbReference type="PANTHER" id="PTHR21310:SF40">
    <property type="entry name" value="AMINOGLYCOSIDE PHOSPHOTRANSFERASE DOMAIN-CONTAINING PROTEIN-RELATED"/>
    <property type="match status" value="1"/>
</dbReference>
<dbReference type="AlphaFoldDB" id="A0A5J5G199"/>
<dbReference type="RefSeq" id="WP_150458958.1">
    <property type="nucleotide sequence ID" value="NZ_VYKK01000021.1"/>
</dbReference>
<name>A0A5J5G199_9BACL</name>
<evidence type="ECO:0000313" key="3">
    <source>
        <dbReference type="Proteomes" id="UP000367750"/>
    </source>
</evidence>
<keyword evidence="3" id="KW-1185">Reference proteome</keyword>
<organism evidence="2 3">
    <name type="scientific">Paenibacillus spiritus</name>
    <dbReference type="NCBI Taxonomy" id="2496557"/>
    <lineage>
        <taxon>Bacteria</taxon>
        <taxon>Bacillati</taxon>
        <taxon>Bacillota</taxon>
        <taxon>Bacilli</taxon>
        <taxon>Bacillales</taxon>
        <taxon>Paenibacillaceae</taxon>
        <taxon>Paenibacillus</taxon>
    </lineage>
</organism>
<dbReference type="Gene3D" id="3.90.1200.10">
    <property type="match status" value="1"/>
</dbReference>
<dbReference type="Proteomes" id="UP000367750">
    <property type="component" value="Unassembled WGS sequence"/>
</dbReference>
<sequence>MNPEPGRSIGEGGCAEVRVWEPGRTIIKLAKSNTSRWAMEREYRNQQQAWNQGLSVPRPYELLETDGRPGIISDYIQGQPLIERLFGAWSKEKTPGYDEAVPDYEGWRITARLLAELHRVPAPQGLASQKENFAFAIRNAPYLTDAEKERVLEELRALPDSDRFCHGDPNPGNILLPPEGRPVIIDWMDASCGHPGGDLAEYVVMIRYAVLPPFLPEEAHRQFDAVREEMIDQFHEEYEACGGISRAETEPWLLPIAARKLNADAISEEEKQRLIAFIRSKIGGDNAGEEGV</sequence>
<accession>A0A5J5G199</accession>
<comment type="caution">
    <text evidence="2">The sequence shown here is derived from an EMBL/GenBank/DDBJ whole genome shotgun (WGS) entry which is preliminary data.</text>
</comment>
<dbReference type="InterPro" id="IPR011009">
    <property type="entry name" value="Kinase-like_dom_sf"/>
</dbReference>
<dbReference type="Pfam" id="PF01636">
    <property type="entry name" value="APH"/>
    <property type="match status" value="1"/>
</dbReference>
<protein>
    <submittedName>
        <fullName evidence="2">Phosphotransferase</fullName>
    </submittedName>
</protein>
<keyword evidence="2" id="KW-0808">Transferase</keyword>
<dbReference type="SUPFAM" id="SSF56112">
    <property type="entry name" value="Protein kinase-like (PK-like)"/>
    <property type="match status" value="1"/>
</dbReference>
<gene>
    <name evidence="2" type="ORF">F4V43_14425</name>
</gene>
<dbReference type="EMBL" id="VYKK01000021">
    <property type="protein sequence ID" value="KAA9000329.1"/>
    <property type="molecule type" value="Genomic_DNA"/>
</dbReference>
<reference evidence="2 3" key="1">
    <citation type="submission" date="2019-09" db="EMBL/GenBank/DDBJ databases">
        <title>Bacillus ochoae sp. nov., Paenibacillus whitsoniae sp. nov., Paenibacillus spiritus sp. nov. Isolated from the Mars Exploration Rover during spacecraft assembly.</title>
        <authorList>
            <person name="Seuylemezian A."/>
            <person name="Vaishampayan P."/>
        </authorList>
    </citation>
    <scope>NUCLEOTIDE SEQUENCE [LARGE SCALE GENOMIC DNA]</scope>
    <source>
        <strain evidence="2 3">MER_111</strain>
    </source>
</reference>